<accession>A0A2P2IRJ2</accession>
<organism evidence="1">
    <name type="scientific">Rhizophora mucronata</name>
    <name type="common">Asiatic mangrove</name>
    <dbReference type="NCBI Taxonomy" id="61149"/>
    <lineage>
        <taxon>Eukaryota</taxon>
        <taxon>Viridiplantae</taxon>
        <taxon>Streptophyta</taxon>
        <taxon>Embryophyta</taxon>
        <taxon>Tracheophyta</taxon>
        <taxon>Spermatophyta</taxon>
        <taxon>Magnoliopsida</taxon>
        <taxon>eudicotyledons</taxon>
        <taxon>Gunneridae</taxon>
        <taxon>Pentapetalae</taxon>
        <taxon>rosids</taxon>
        <taxon>fabids</taxon>
        <taxon>Malpighiales</taxon>
        <taxon>Rhizophoraceae</taxon>
        <taxon>Rhizophora</taxon>
    </lineage>
</organism>
<reference evidence="1" key="1">
    <citation type="submission" date="2018-02" db="EMBL/GenBank/DDBJ databases">
        <title>Rhizophora mucronata_Transcriptome.</title>
        <authorList>
            <person name="Meera S.P."/>
            <person name="Sreeshan A."/>
            <person name="Augustine A."/>
        </authorList>
    </citation>
    <scope>NUCLEOTIDE SEQUENCE</scope>
    <source>
        <tissue evidence="1">Leaf</tissue>
    </source>
</reference>
<proteinExistence type="predicted"/>
<protein>
    <submittedName>
        <fullName evidence="1">Uncharacterized protein</fullName>
    </submittedName>
</protein>
<name>A0A2P2IRJ2_RHIMU</name>
<dbReference type="EMBL" id="GGEC01003362">
    <property type="protein sequence ID" value="MBW83845.1"/>
    <property type="molecule type" value="Transcribed_RNA"/>
</dbReference>
<evidence type="ECO:0000313" key="1">
    <source>
        <dbReference type="EMBL" id="MBW83845.1"/>
    </source>
</evidence>
<sequence>MFFIFFYGKISMKYIEKWPLFWLFLDENVRFHGLRL</sequence>
<dbReference type="AlphaFoldDB" id="A0A2P2IRJ2"/>